<dbReference type="SUPFAM" id="SSF49344">
    <property type="entry name" value="CBD9-like"/>
    <property type="match status" value="1"/>
</dbReference>
<keyword evidence="9" id="KW-1185">Reference proteome</keyword>
<evidence type="ECO:0000256" key="1">
    <source>
        <dbReference type="ARBA" id="ARBA00006821"/>
    </source>
</evidence>
<evidence type="ECO:0000259" key="7">
    <source>
        <dbReference type="Pfam" id="PF09985"/>
    </source>
</evidence>
<proteinExistence type="inferred from homology"/>
<dbReference type="Pfam" id="PF09985">
    <property type="entry name" value="Glucodextran_C"/>
    <property type="match status" value="1"/>
</dbReference>
<dbReference type="InterPro" id="IPR019248">
    <property type="entry name" value="Glucodextran_C"/>
</dbReference>
<reference evidence="9" key="2">
    <citation type="submission" date="2015-08" db="EMBL/GenBank/DDBJ databases">
        <title>Draft Genome Sequence of a Heterotrophic Facultative Anaerobic Bacterium Ardenticatena maritima Strain 110S.</title>
        <authorList>
            <person name="Kawaichi S."/>
            <person name="Yoshida T."/>
            <person name="Sako Y."/>
            <person name="Nakamura R."/>
        </authorList>
    </citation>
    <scope>NUCLEOTIDE SEQUENCE [LARGE SCALE GENOMIC DNA]</scope>
    <source>
        <strain evidence="9">110S</strain>
    </source>
</reference>
<name>A0A0M9UBS6_9CHLR</name>
<feature type="domain" description="Glucodextranase-like C-terminal" evidence="7">
    <location>
        <begin position="800"/>
        <end position="1029"/>
    </location>
</feature>
<dbReference type="Proteomes" id="UP000037784">
    <property type="component" value="Unassembled WGS sequence"/>
</dbReference>
<dbReference type="CDD" id="cd09626">
    <property type="entry name" value="DOMON_glucodextranase_like"/>
    <property type="match status" value="1"/>
</dbReference>
<evidence type="ECO:0000256" key="3">
    <source>
        <dbReference type="RuleBase" id="RU361196"/>
    </source>
</evidence>
<keyword evidence="2 3" id="KW-0119">Carbohydrate metabolism</keyword>
<keyword evidence="5" id="KW-0732">Signal</keyword>
<evidence type="ECO:0000313" key="9">
    <source>
        <dbReference type="Proteomes" id="UP000037784"/>
    </source>
</evidence>
<dbReference type="GO" id="GO:0005975">
    <property type="term" value="P:carbohydrate metabolic process"/>
    <property type="evidence" value="ECO:0007669"/>
    <property type="project" value="InterPro"/>
</dbReference>
<dbReference type="InterPro" id="IPR011330">
    <property type="entry name" value="Glyco_hydro/deAcase_b/a-brl"/>
</dbReference>
<evidence type="ECO:0000256" key="2">
    <source>
        <dbReference type="ARBA" id="ARBA00023277"/>
    </source>
</evidence>
<dbReference type="Gene3D" id="2.60.40.1190">
    <property type="match status" value="1"/>
</dbReference>
<reference evidence="8 9" key="1">
    <citation type="journal article" date="2015" name="Genome Announc.">
        <title>Draft Genome Sequence of a Heterotrophic Facultative Anaerobic Thermophilic Bacterium, Ardenticatena maritima Strain 110ST.</title>
        <authorList>
            <person name="Kawaichi S."/>
            <person name="Yoshida T."/>
            <person name="Sako Y."/>
            <person name="Nakamura R."/>
        </authorList>
    </citation>
    <scope>NUCLEOTIDE SEQUENCE [LARGE SCALE GENOMIC DNA]</scope>
    <source>
        <strain evidence="8 9">110S</strain>
    </source>
</reference>
<dbReference type="Gene3D" id="3.20.110.10">
    <property type="entry name" value="Glycoside hydrolase 38, N terminal domain"/>
    <property type="match status" value="1"/>
</dbReference>
<evidence type="ECO:0000256" key="5">
    <source>
        <dbReference type="SAM" id="SignalP"/>
    </source>
</evidence>
<comment type="caution">
    <text evidence="8">The sequence shown here is derived from an EMBL/GenBank/DDBJ whole genome shotgun (WGS) entry which is preliminary data.</text>
</comment>
<dbReference type="InterPro" id="IPR052046">
    <property type="entry name" value="GH57_Enzymes"/>
</dbReference>
<evidence type="ECO:0008006" key="10">
    <source>
        <dbReference type="Google" id="ProtNLM"/>
    </source>
</evidence>
<sequence length="1053" mass="116591">MYPALLSLLLLLALGACRTTPTPEPTSTSAPSPTVGAEEQAEPTATSEPEAVPGEEPLYVALIWHQHQPVYFKDPATGVYQKPWVRVHAAKDYVDMAAILERYPSIKATFNLTPSLLRQLIDLEQGAKDLYEVYTEIPADQLTDEDKAFIQARFFDINPKIIARFPRYQEIANDRDNWQTWDEQTWRDLQVLFNLGWTDPDWLAQEPLASLVEKGRNFTEEEKAIVLAEHRRLIAEVIPLHKRLQDEGRIEVTFTPFFHPILPLLVDTNLARKATPDLPLPPRFAYGVDAIAQVEKGVQFYEETFGRAPTGMWPAEGAVAQEIVGIVAGANVQWMASDEEVLARSLGKTGFNRDAREVVRSPDELYRPYIVSSRNGQVYIIFRDKVLSDKVGFTYSGMSGTAAAQDFVRRLRLIREELQAQGAEGPHLVSVILDGENAWEHYDNDGKEFLNTMYQLLEEAQAEGVLQTVTPSEFIAQYPDQPRIEELWAGSWVSPDYTTWIGEEEENRAWEYLGRVREFVARRLNRLDDETAAAVMDAIYTAEGSDWFWWYGSDQNSGDDASFDAQFRQTLQRVYELMGEPVPTFLKVPIIPEEALPPQAGPSALISPTIDGVGEEGEWEGAGYYIEEGGVQATPNQVVDRLWYGFDANTLYLRLDGRRAWADVADEVRLGFYLRLPSGGAESFFSHVETANGNQQTPLGFGVNALVEVTVQGDTASAALYTPNVRGEYEAVETEAITFGVSGNVLEVALPYDLIGKPDAGATFTMRAIVSEDLQRDIQIVPSGGPLQIVVPDLGLTTPILAITDPEGDDHGPGTYTYPLDPVFTPGAYDITEFAVAEDDNNLIFRITTRGGLNNEWGAPNGMGIHTVDIYIDAKEGGARLLLPGRNAATPENEAWDIAIWAEGWTPGIFVPGAEGPEEFGSADMLNIVSDPTQKRITIRVPKATLAEALGTTPDALTPTEWGYLAVVLSQEGFPSAGVWRVRDVEPTASQWRLGGAPADINHTRIIDVAYPEGFTPTQEEALSTYPSIKEGTLDDLTPDDVAQLPMVRITSQ</sequence>
<feature type="chain" id="PRO_5005838558" description="Glycoside hydrolase family 57 N-terminal domain-containing protein" evidence="5">
    <location>
        <begin position="19"/>
        <end position="1053"/>
    </location>
</feature>
<dbReference type="CDD" id="cd10796">
    <property type="entry name" value="GH57N_APU"/>
    <property type="match status" value="1"/>
</dbReference>
<dbReference type="PANTHER" id="PTHR36306:SF1">
    <property type="entry name" value="ALPHA-AMYLASE-RELATED"/>
    <property type="match status" value="1"/>
</dbReference>
<dbReference type="InterPro" id="IPR027291">
    <property type="entry name" value="Glyco_hydro_38_N_sf"/>
</dbReference>
<dbReference type="PANTHER" id="PTHR36306">
    <property type="entry name" value="ALPHA-AMYLASE-RELATED-RELATED"/>
    <property type="match status" value="1"/>
</dbReference>
<evidence type="ECO:0000313" key="8">
    <source>
        <dbReference type="EMBL" id="GAP62090.1"/>
    </source>
</evidence>
<feature type="signal peptide" evidence="5">
    <location>
        <begin position="1"/>
        <end position="18"/>
    </location>
</feature>
<dbReference type="SUPFAM" id="SSF88713">
    <property type="entry name" value="Glycoside hydrolase/deacetylase"/>
    <property type="match status" value="1"/>
</dbReference>
<feature type="region of interest" description="Disordered" evidence="4">
    <location>
        <begin position="20"/>
        <end position="51"/>
    </location>
</feature>
<gene>
    <name evidence="8" type="ORF">ARMA_0513</name>
</gene>
<dbReference type="Pfam" id="PF03065">
    <property type="entry name" value="Glyco_hydro_57"/>
    <property type="match status" value="1"/>
</dbReference>
<organism evidence="8 9">
    <name type="scientific">Ardenticatena maritima</name>
    <dbReference type="NCBI Taxonomy" id="872965"/>
    <lineage>
        <taxon>Bacteria</taxon>
        <taxon>Bacillati</taxon>
        <taxon>Chloroflexota</taxon>
        <taxon>Ardenticatenia</taxon>
        <taxon>Ardenticatenales</taxon>
        <taxon>Ardenticatenaceae</taxon>
        <taxon>Ardenticatena</taxon>
    </lineage>
</organism>
<comment type="similarity">
    <text evidence="1 3">Belongs to the glycosyl hydrolase 57 family.</text>
</comment>
<feature type="domain" description="Glycoside hydrolase family 57 N-terminal" evidence="6">
    <location>
        <begin position="61"/>
        <end position="481"/>
    </location>
</feature>
<evidence type="ECO:0000259" key="6">
    <source>
        <dbReference type="Pfam" id="PF03065"/>
    </source>
</evidence>
<feature type="compositionally biased region" description="Low complexity" evidence="4">
    <location>
        <begin position="20"/>
        <end position="34"/>
    </location>
</feature>
<dbReference type="EMBL" id="BBZA01000031">
    <property type="protein sequence ID" value="GAP62090.1"/>
    <property type="molecule type" value="Genomic_DNA"/>
</dbReference>
<protein>
    <recommendedName>
        <fullName evidence="10">Glycoside hydrolase family 57 N-terminal domain-containing protein</fullName>
    </recommendedName>
</protein>
<dbReference type="InParanoid" id="A0A0M9UBS6"/>
<accession>A0A0M9UBS6</accession>
<dbReference type="AlphaFoldDB" id="A0A0M9UBS6"/>
<evidence type="ECO:0000256" key="4">
    <source>
        <dbReference type="SAM" id="MobiDB-lite"/>
    </source>
</evidence>
<dbReference type="GO" id="GO:0003824">
    <property type="term" value="F:catalytic activity"/>
    <property type="evidence" value="ECO:0007669"/>
    <property type="project" value="InterPro"/>
</dbReference>
<dbReference type="InterPro" id="IPR004300">
    <property type="entry name" value="Glyco_hydro_57_N"/>
</dbReference>